<comment type="caution">
    <text evidence="4">Lacks conserved residue(s) required for the propagation of feature annotation.</text>
</comment>
<dbReference type="PROSITE" id="PS51635">
    <property type="entry name" value="PNPLA"/>
    <property type="match status" value="1"/>
</dbReference>
<sequence length="531" mass="57588">MNHVLPGRRGIWEVFERAWLSPLPPSPFGLRVCSGVDLVEGWVRRRGVERVMGYRGRMQLMAMVAATVVLAALRPRAVLGLSLQTGPTGRKGARATRRLRKRRSKETVVVRSPEELEVAEAEGFPAVVMGDAQQPLGLDHPTLEIIRRRKAEGSLPGQRRPDDKAKVALVIEGGGMRGCVTAGMATALLYHGFLDSFDDIYGASAGTMIGAYLMTDPPLDKGISLYTDLLTDKSMGFIDKRQIWRALGLGLLGLSVTGFRGLKDLFSEPIGTPPLNLDFLLVDALEKLRPLDFAKFQAKDSVQPLHLVASGIDSLQAITLTSQNGNFFDLPSLRQCMRASMLLPALCGPPVQPPNCSEPLVDAQLFGAIPFESAVGEGATHVMTLRSRPDGVAVGTKQSVLETTMLRRFFKRKLGHPEVYDYMKHAGHRRLYADNILQLNAGNRGVELCVDGHGQVGTTDPTAVSRASGLSIAVPAGCQEIGRLEQRREAILTGVHQGFAQVSLALEGTPAPNREELEASGAMQTVRNLLP</sequence>
<feature type="domain" description="PNPLA" evidence="5">
    <location>
        <begin position="169"/>
        <end position="375"/>
    </location>
</feature>
<organism evidence="6">
    <name type="scientific">Rhizochromulina marina</name>
    <dbReference type="NCBI Taxonomy" id="1034831"/>
    <lineage>
        <taxon>Eukaryota</taxon>
        <taxon>Sar</taxon>
        <taxon>Stramenopiles</taxon>
        <taxon>Ochrophyta</taxon>
        <taxon>Dictyochophyceae</taxon>
        <taxon>Rhizochromulinales</taxon>
        <taxon>Rhizochromulina</taxon>
    </lineage>
</organism>
<dbReference type="InterPro" id="IPR002641">
    <property type="entry name" value="PNPLA_dom"/>
</dbReference>
<evidence type="ECO:0000256" key="4">
    <source>
        <dbReference type="PROSITE-ProRule" id="PRU01161"/>
    </source>
</evidence>
<dbReference type="GO" id="GO:0052689">
    <property type="term" value="F:carboxylic ester hydrolase activity"/>
    <property type="evidence" value="ECO:0007669"/>
    <property type="project" value="UniProtKB-ARBA"/>
</dbReference>
<evidence type="ECO:0000259" key="5">
    <source>
        <dbReference type="PROSITE" id="PS51635"/>
    </source>
</evidence>
<keyword evidence="3 4" id="KW-0443">Lipid metabolism</keyword>
<evidence type="ECO:0000256" key="2">
    <source>
        <dbReference type="ARBA" id="ARBA00022963"/>
    </source>
</evidence>
<feature type="short sequence motif" description="GXGXXG" evidence="4">
    <location>
        <begin position="173"/>
        <end position="178"/>
    </location>
</feature>
<dbReference type="GO" id="GO:0016298">
    <property type="term" value="F:lipase activity"/>
    <property type="evidence" value="ECO:0007669"/>
    <property type="project" value="UniProtKB-ARBA"/>
</dbReference>
<proteinExistence type="predicted"/>
<dbReference type="PANTHER" id="PTHR14226">
    <property type="entry name" value="NEUROPATHY TARGET ESTERASE/SWISS CHEESE D.MELANOGASTER"/>
    <property type="match status" value="1"/>
</dbReference>
<name>A0A7S2W9G7_9STRA</name>
<dbReference type="AlphaFoldDB" id="A0A7S2W9G7"/>
<accession>A0A7S2W9G7</accession>
<dbReference type="SUPFAM" id="SSF52151">
    <property type="entry name" value="FabD/lysophospholipase-like"/>
    <property type="match status" value="1"/>
</dbReference>
<evidence type="ECO:0000313" key="6">
    <source>
        <dbReference type="EMBL" id="CAD9674442.1"/>
    </source>
</evidence>
<keyword evidence="1 4" id="KW-0378">Hydrolase</keyword>
<dbReference type="GO" id="GO:0016042">
    <property type="term" value="P:lipid catabolic process"/>
    <property type="evidence" value="ECO:0007669"/>
    <property type="project" value="UniProtKB-UniRule"/>
</dbReference>
<dbReference type="Gene3D" id="3.40.1090.10">
    <property type="entry name" value="Cytosolic phospholipase A2 catalytic domain"/>
    <property type="match status" value="1"/>
</dbReference>
<dbReference type="InterPro" id="IPR050301">
    <property type="entry name" value="NTE"/>
</dbReference>
<dbReference type="PANTHER" id="PTHR14226:SF64">
    <property type="entry name" value="PNPLA DOMAIN-CONTAINING PROTEIN"/>
    <property type="match status" value="1"/>
</dbReference>
<feature type="active site" description="Proton acceptor" evidence="4">
    <location>
        <position position="362"/>
    </location>
</feature>
<keyword evidence="2 4" id="KW-0442">Lipid degradation</keyword>
<protein>
    <recommendedName>
        <fullName evidence="5">PNPLA domain-containing protein</fullName>
    </recommendedName>
</protein>
<dbReference type="InterPro" id="IPR016035">
    <property type="entry name" value="Acyl_Trfase/lysoPLipase"/>
</dbReference>
<gene>
    <name evidence="6" type="ORF">RMAR1173_LOCUS5747</name>
</gene>
<evidence type="ECO:0000256" key="3">
    <source>
        <dbReference type="ARBA" id="ARBA00023098"/>
    </source>
</evidence>
<dbReference type="EMBL" id="HBHJ01008845">
    <property type="protein sequence ID" value="CAD9674442.1"/>
    <property type="molecule type" value="Transcribed_RNA"/>
</dbReference>
<reference evidence="6" key="1">
    <citation type="submission" date="2021-01" db="EMBL/GenBank/DDBJ databases">
        <authorList>
            <person name="Corre E."/>
            <person name="Pelletier E."/>
            <person name="Niang G."/>
            <person name="Scheremetjew M."/>
            <person name="Finn R."/>
            <person name="Kale V."/>
            <person name="Holt S."/>
            <person name="Cochrane G."/>
            <person name="Meng A."/>
            <person name="Brown T."/>
            <person name="Cohen L."/>
        </authorList>
    </citation>
    <scope>NUCLEOTIDE SEQUENCE</scope>
    <source>
        <strain evidence="6">CCMP1243</strain>
    </source>
</reference>
<evidence type="ECO:0000256" key="1">
    <source>
        <dbReference type="ARBA" id="ARBA00022801"/>
    </source>
</evidence>
<feature type="active site" description="Nucleophile" evidence="4">
    <location>
        <position position="204"/>
    </location>
</feature>
<dbReference type="Pfam" id="PF01734">
    <property type="entry name" value="Patatin"/>
    <property type="match status" value="1"/>
</dbReference>
<feature type="short sequence motif" description="GXSXG" evidence="4">
    <location>
        <begin position="202"/>
        <end position="206"/>
    </location>
</feature>